<evidence type="ECO:0000313" key="2">
    <source>
        <dbReference type="Proteomes" id="UP000789901"/>
    </source>
</evidence>
<protein>
    <submittedName>
        <fullName evidence="1">12961_t:CDS:1</fullName>
    </submittedName>
</protein>
<name>A0ABN7W9I8_GIGMA</name>
<accession>A0ABN7W9I8</accession>
<organism evidence="1 2">
    <name type="scientific">Gigaspora margarita</name>
    <dbReference type="NCBI Taxonomy" id="4874"/>
    <lineage>
        <taxon>Eukaryota</taxon>
        <taxon>Fungi</taxon>
        <taxon>Fungi incertae sedis</taxon>
        <taxon>Mucoromycota</taxon>
        <taxon>Glomeromycotina</taxon>
        <taxon>Glomeromycetes</taxon>
        <taxon>Diversisporales</taxon>
        <taxon>Gigasporaceae</taxon>
        <taxon>Gigaspora</taxon>
    </lineage>
</organism>
<sequence length="119" mass="13958">NYNQRKEANVIDKLWLTVENKKPILKERNVNEGTNFIRLSEVGNLDRNIRKDSNKLPGARFLLVMKVKNVEYQIEFGEVVGNTCEHDDANMERDRKKRILNNATWTLSIARDAATTWRR</sequence>
<gene>
    <name evidence="1" type="ORF">GMARGA_LOCUS28153</name>
</gene>
<reference evidence="1 2" key="1">
    <citation type="submission" date="2021-06" db="EMBL/GenBank/DDBJ databases">
        <authorList>
            <person name="Kallberg Y."/>
            <person name="Tangrot J."/>
            <person name="Rosling A."/>
        </authorList>
    </citation>
    <scope>NUCLEOTIDE SEQUENCE [LARGE SCALE GENOMIC DNA]</scope>
    <source>
        <strain evidence="1 2">120-4 pot B 10/14</strain>
    </source>
</reference>
<feature type="non-terminal residue" evidence="1">
    <location>
        <position position="1"/>
    </location>
</feature>
<dbReference type="Proteomes" id="UP000789901">
    <property type="component" value="Unassembled WGS sequence"/>
</dbReference>
<dbReference type="EMBL" id="CAJVQB010035530">
    <property type="protein sequence ID" value="CAG8822665.1"/>
    <property type="molecule type" value="Genomic_DNA"/>
</dbReference>
<keyword evidence="2" id="KW-1185">Reference proteome</keyword>
<evidence type="ECO:0000313" key="1">
    <source>
        <dbReference type="EMBL" id="CAG8822665.1"/>
    </source>
</evidence>
<proteinExistence type="predicted"/>
<comment type="caution">
    <text evidence="1">The sequence shown here is derived from an EMBL/GenBank/DDBJ whole genome shotgun (WGS) entry which is preliminary data.</text>
</comment>